<feature type="region of interest" description="Disordered" evidence="4">
    <location>
        <begin position="437"/>
        <end position="458"/>
    </location>
</feature>
<dbReference type="Pfam" id="PF01145">
    <property type="entry name" value="Band_7"/>
    <property type="match status" value="1"/>
</dbReference>
<dbReference type="WBParaSite" id="SSTP_0001046200.1">
    <property type="protein sequence ID" value="SSTP_0001046200.1"/>
    <property type="gene ID" value="SSTP_0001046200"/>
</dbReference>
<dbReference type="InterPro" id="IPR018080">
    <property type="entry name" value="Band_7/stomatin-like_CS"/>
</dbReference>
<dbReference type="Gene3D" id="6.10.250.2090">
    <property type="match status" value="1"/>
</dbReference>
<feature type="domain" description="Band 7" evidence="6">
    <location>
        <begin position="205"/>
        <end position="364"/>
    </location>
</feature>
<comment type="similarity">
    <text evidence="2">Belongs to the band 7/mec-2 family.</text>
</comment>
<evidence type="ECO:0000256" key="4">
    <source>
        <dbReference type="SAM" id="MobiDB-lite"/>
    </source>
</evidence>
<dbReference type="GO" id="GO:0005886">
    <property type="term" value="C:plasma membrane"/>
    <property type="evidence" value="ECO:0007669"/>
    <property type="project" value="InterPro"/>
</dbReference>
<dbReference type="CDD" id="cd03403">
    <property type="entry name" value="SPFH_stomatin"/>
    <property type="match status" value="1"/>
</dbReference>
<dbReference type="PANTHER" id="PTHR10264">
    <property type="entry name" value="BAND 7 PROTEIN-RELATED"/>
    <property type="match status" value="1"/>
</dbReference>
<keyword evidence="3 5" id="KW-0472">Membrane</keyword>
<dbReference type="FunFam" id="3.30.479.30:FF:000002">
    <property type="entry name" value="band 7 protein AGAP004871"/>
    <property type="match status" value="1"/>
</dbReference>
<accession>A0A913I4I8</accession>
<dbReference type="Proteomes" id="UP000035681">
    <property type="component" value="Unplaced"/>
</dbReference>
<feature type="transmembrane region" description="Helical" evidence="5">
    <location>
        <begin position="182"/>
        <end position="201"/>
    </location>
</feature>
<dbReference type="InterPro" id="IPR001107">
    <property type="entry name" value="Band_7"/>
</dbReference>
<evidence type="ECO:0000259" key="6">
    <source>
        <dbReference type="SMART" id="SM00244"/>
    </source>
</evidence>
<feature type="region of interest" description="Disordered" evidence="4">
    <location>
        <begin position="519"/>
        <end position="541"/>
    </location>
</feature>
<evidence type="ECO:0000256" key="1">
    <source>
        <dbReference type="ARBA" id="ARBA00004370"/>
    </source>
</evidence>
<dbReference type="AlphaFoldDB" id="A0A913I4I8"/>
<sequence>MTSINNNVRNSIVSINSSNAIITSVPPSMNEMLSKSSSKSSLKQLGNQLYNRPISEMSNSVIYNGHDHDDGTLSDSSNDLEAAALETLQNIHEDDKVLKNIPGHDVTSIISSWDGGNESDKKSIRGSVEDNNVKMLSNNIINFDRDKHKENGDLINNDNKKEYNIQRDDGDNEANIQNEFGICGWILTILSYILIFLTLPISACMCIKVVQEYERAVIFRLGRLMPGGAKGPGIFFIVPCIDTYRKVDLRVLSFEVPPQEILSKDSVTVAVDAVVYFRISNATISVTNVEDCSRSTKLLAQTTLRNILGTKTLAEMLSDREAISLQMQATLDEATEPWGVKVERVEVKDVRLPVQLQRAMAAEAEAAREARAKVIVAEGEKKASRALKEAAEVIAESPSALQLRYLQTLNSISAEKNSTIIFPFPIDLLSSFLTKPTPKLGQSSTTSTKKHLLEDEPPPVTKKIRSCCMYKYPDWVQNISGTPGQGGGNGVKQPTYQGFRTNITGGDGINKYPSSEHKSLKAPTFNGNRIPVPSSTSHTSETNIKSITNNIKGLYGPSNKPITKSSSNILLKQALANRINNPQLNEGSSKDIVLCNKDMKKSNEKGNNLETSQQFDELFIKNDDVKNNKTIIRKNSDEMSSSILLSPAWYRDSEGKTGVKEKEWEKLPNQQKCPIKHKKYDKTKSDKYNYEVENICESIKDDFQKSTLSDKCNEDKSRNKLEIKNNEINIDQECKEESCLQVFDNNEYFHTNQSKFDNFKNNRKLSINSENSKISNISRKSVTFSDQVVINEISRRLDGDQQIDFKFNENYDDSLYSDEETLSTLTAVTIIKNKDDLPPTHIDPSLEISRKLQKEFNEYNNDNVFSKQPFLLGPNVEKSIYFDETLGANVYLLEDNSSEDEYLFDSASLNLPESVKRALKAEALARKKDISNYERDITIGCLYGSMSRLHAEDSPNISLNDLSYNNNNVSRKNSYKKKKKEISINDRAYDGEAGESSKLTTEIGNNVLENIEVPIQDNKIKQSKNNKLEQLMEGKINEKNLSPITLSPTSLKKEYKKKKKKIINDLPKDSSSLSLDSEYNYNEKLSTITGSPNPSYISKVSNKSSLNAQKPPSGNISLSRSNSITLSNSINKQNDSLNDNNFQIKNNQPKLFIRSASGYFESPDLSKHYIHNNQVVDKKNTTKLIDNEKECQDDIININKKIPKLLPLKESGGECIQRSYYDNVSYGGVFTPPENIINTKNLSQKKDKLNENKELELPKLGIIVINDETIKNNELEEIYKKKFMNVYSKRKAPLVIEESEEITPKDPDHSYNYGLGPDLNIERKGSMTSNSSRESVISATSYKAEIKVRRNFNY</sequence>
<evidence type="ECO:0000313" key="7">
    <source>
        <dbReference type="Proteomes" id="UP000035681"/>
    </source>
</evidence>
<keyword evidence="5" id="KW-0812">Transmembrane</keyword>
<evidence type="ECO:0000313" key="9">
    <source>
        <dbReference type="WBParaSite" id="TCONS_00003620.p1"/>
    </source>
</evidence>
<evidence type="ECO:0000256" key="5">
    <source>
        <dbReference type="SAM" id="Phobius"/>
    </source>
</evidence>
<dbReference type="InterPro" id="IPR001972">
    <property type="entry name" value="Stomatin_HflK_fam"/>
</dbReference>
<evidence type="ECO:0000313" key="8">
    <source>
        <dbReference type="WBParaSite" id="SSTP_0001046200.1"/>
    </source>
</evidence>
<dbReference type="PROSITE" id="PS01270">
    <property type="entry name" value="BAND_7"/>
    <property type="match status" value="1"/>
</dbReference>
<name>A0A913I4I8_STRER</name>
<reference evidence="8" key="1">
    <citation type="submission" date="2022-10" db="UniProtKB">
        <authorList>
            <consortium name="WormBaseParasite"/>
        </authorList>
    </citation>
    <scope>IDENTIFICATION</scope>
</reference>
<evidence type="ECO:0000256" key="2">
    <source>
        <dbReference type="ARBA" id="ARBA00008164"/>
    </source>
</evidence>
<proteinExistence type="inferred from homology"/>
<dbReference type="SMART" id="SM00244">
    <property type="entry name" value="PHB"/>
    <property type="match status" value="1"/>
</dbReference>
<protein>
    <submittedName>
        <fullName evidence="8 9">PHB domain-containing protein</fullName>
    </submittedName>
</protein>
<dbReference type="SUPFAM" id="SSF117892">
    <property type="entry name" value="Band 7/SPFH domain"/>
    <property type="match status" value="1"/>
</dbReference>
<dbReference type="WBParaSite" id="TCONS_00003620.p1">
    <property type="protein sequence ID" value="TCONS_00003620.p1"/>
    <property type="gene ID" value="XLOC_000014"/>
</dbReference>
<comment type="subcellular location">
    <subcellularLocation>
        <location evidence="1">Membrane</location>
    </subcellularLocation>
</comment>
<evidence type="ECO:0000256" key="3">
    <source>
        <dbReference type="ARBA" id="ARBA00023136"/>
    </source>
</evidence>
<dbReference type="InterPro" id="IPR043202">
    <property type="entry name" value="Band-7_stomatin-like"/>
</dbReference>
<keyword evidence="5" id="KW-1133">Transmembrane helix</keyword>
<dbReference type="PANTHER" id="PTHR10264:SF19">
    <property type="entry name" value="AT06885P-RELATED"/>
    <property type="match status" value="1"/>
</dbReference>
<keyword evidence="7" id="KW-1185">Reference proteome</keyword>
<organism evidence="8">
    <name type="scientific">Strongyloides stercoralis</name>
    <name type="common">Threadworm</name>
    <dbReference type="NCBI Taxonomy" id="6248"/>
    <lineage>
        <taxon>Eukaryota</taxon>
        <taxon>Metazoa</taxon>
        <taxon>Ecdysozoa</taxon>
        <taxon>Nematoda</taxon>
        <taxon>Chromadorea</taxon>
        <taxon>Rhabditida</taxon>
        <taxon>Tylenchina</taxon>
        <taxon>Panagrolaimomorpha</taxon>
        <taxon>Strongyloidoidea</taxon>
        <taxon>Strongyloididae</taxon>
        <taxon>Strongyloides</taxon>
    </lineage>
</organism>
<dbReference type="PRINTS" id="PR00721">
    <property type="entry name" value="STOMATIN"/>
</dbReference>
<dbReference type="InterPro" id="IPR036013">
    <property type="entry name" value="Band_7/SPFH_dom_sf"/>
</dbReference>
<dbReference type="Gene3D" id="3.30.479.30">
    <property type="entry name" value="Band 7 domain"/>
    <property type="match status" value="1"/>
</dbReference>